<organism evidence="2">
    <name type="scientific">bioreactor metagenome</name>
    <dbReference type="NCBI Taxonomy" id="1076179"/>
    <lineage>
        <taxon>unclassified sequences</taxon>
        <taxon>metagenomes</taxon>
        <taxon>ecological metagenomes</taxon>
    </lineage>
</organism>
<comment type="caution">
    <text evidence="2">The sequence shown here is derived from an EMBL/GenBank/DDBJ whole genome shotgun (WGS) entry which is preliminary data.</text>
</comment>
<evidence type="ECO:0000313" key="2">
    <source>
        <dbReference type="EMBL" id="MPN00189.1"/>
    </source>
</evidence>
<dbReference type="EMBL" id="VSSQ01046230">
    <property type="protein sequence ID" value="MPN00189.1"/>
    <property type="molecule type" value="Genomic_DNA"/>
</dbReference>
<keyword evidence="1" id="KW-1133">Transmembrane helix</keyword>
<name>A0A645EGC7_9ZZZZ</name>
<feature type="transmembrane region" description="Helical" evidence="1">
    <location>
        <begin position="12"/>
        <end position="30"/>
    </location>
</feature>
<dbReference type="AlphaFoldDB" id="A0A645EGC7"/>
<sequence length="59" mass="6519">MDIGIDRGIDAVAAGAQLVFNIASVLLRILKLALFKQTGHHVVYRVLDEVRHVVHLRGC</sequence>
<protein>
    <submittedName>
        <fullName evidence="2">Uncharacterized protein</fullName>
    </submittedName>
</protein>
<accession>A0A645EGC7</accession>
<proteinExistence type="predicted"/>
<keyword evidence="1" id="KW-0812">Transmembrane</keyword>
<gene>
    <name evidence="2" type="ORF">SDC9_147383</name>
</gene>
<evidence type="ECO:0000256" key="1">
    <source>
        <dbReference type="SAM" id="Phobius"/>
    </source>
</evidence>
<keyword evidence="1" id="KW-0472">Membrane</keyword>
<reference evidence="2" key="1">
    <citation type="submission" date="2019-08" db="EMBL/GenBank/DDBJ databases">
        <authorList>
            <person name="Kucharzyk K."/>
            <person name="Murdoch R.W."/>
            <person name="Higgins S."/>
            <person name="Loffler F."/>
        </authorList>
    </citation>
    <scope>NUCLEOTIDE SEQUENCE</scope>
</reference>